<keyword evidence="1" id="KW-0732">Signal</keyword>
<evidence type="ECO:0000313" key="2">
    <source>
        <dbReference type="EMBL" id="KAK7822415.1"/>
    </source>
</evidence>
<dbReference type="Proteomes" id="UP000237347">
    <property type="component" value="Unassembled WGS sequence"/>
</dbReference>
<dbReference type="AlphaFoldDB" id="A0AAW0J709"/>
<evidence type="ECO:0000313" key="3">
    <source>
        <dbReference type="Proteomes" id="UP000237347"/>
    </source>
</evidence>
<keyword evidence="3" id="KW-1185">Reference proteome</keyword>
<dbReference type="EMBL" id="PKMF04000667">
    <property type="protein sequence ID" value="KAK7822415.1"/>
    <property type="molecule type" value="Genomic_DNA"/>
</dbReference>
<proteinExistence type="predicted"/>
<accession>A0AAW0J709</accession>
<reference evidence="2 3" key="1">
    <citation type="journal article" date="2018" name="Sci. Data">
        <title>The draft genome sequence of cork oak.</title>
        <authorList>
            <person name="Ramos A.M."/>
            <person name="Usie A."/>
            <person name="Barbosa P."/>
            <person name="Barros P.M."/>
            <person name="Capote T."/>
            <person name="Chaves I."/>
            <person name="Simoes F."/>
            <person name="Abreu I."/>
            <person name="Carrasquinho I."/>
            <person name="Faro C."/>
            <person name="Guimaraes J.B."/>
            <person name="Mendonca D."/>
            <person name="Nobrega F."/>
            <person name="Rodrigues L."/>
            <person name="Saibo N.J.M."/>
            <person name="Varela M.C."/>
            <person name="Egas C."/>
            <person name="Matos J."/>
            <person name="Miguel C.M."/>
            <person name="Oliveira M.M."/>
            <person name="Ricardo C.P."/>
            <person name="Goncalves S."/>
        </authorList>
    </citation>
    <scope>NUCLEOTIDE SEQUENCE [LARGE SCALE GENOMIC DNA]</scope>
    <source>
        <strain evidence="3">cv. HL8</strain>
    </source>
</reference>
<gene>
    <name evidence="2" type="ORF">CFP56_036513</name>
</gene>
<evidence type="ECO:0000256" key="1">
    <source>
        <dbReference type="SAM" id="SignalP"/>
    </source>
</evidence>
<organism evidence="2 3">
    <name type="scientific">Quercus suber</name>
    <name type="common">Cork oak</name>
    <dbReference type="NCBI Taxonomy" id="58331"/>
    <lineage>
        <taxon>Eukaryota</taxon>
        <taxon>Viridiplantae</taxon>
        <taxon>Streptophyta</taxon>
        <taxon>Embryophyta</taxon>
        <taxon>Tracheophyta</taxon>
        <taxon>Spermatophyta</taxon>
        <taxon>Magnoliopsida</taxon>
        <taxon>eudicotyledons</taxon>
        <taxon>Gunneridae</taxon>
        <taxon>Pentapetalae</taxon>
        <taxon>rosids</taxon>
        <taxon>fabids</taxon>
        <taxon>Fagales</taxon>
        <taxon>Fagaceae</taxon>
        <taxon>Quercus</taxon>
    </lineage>
</organism>
<name>A0AAW0J709_QUESU</name>
<protein>
    <submittedName>
        <fullName evidence="2">Uncharacterized protein</fullName>
    </submittedName>
</protein>
<feature type="chain" id="PRO_5043810554" evidence="1">
    <location>
        <begin position="25"/>
        <end position="192"/>
    </location>
</feature>
<feature type="signal peptide" evidence="1">
    <location>
        <begin position="1"/>
        <end position="24"/>
    </location>
</feature>
<comment type="caution">
    <text evidence="2">The sequence shown here is derived from an EMBL/GenBank/DDBJ whole genome shotgun (WGS) entry which is preliminary data.</text>
</comment>
<sequence length="192" mass="21460">MAFGHLLSLVAALVPTWRVIPTRGSIRDVSFKEEWKRKLALASPRRTVARPRAATARELIRICNELQGRFEEVKQIGSIISQLQSKGKEDCLALPLDNYISTLSEAESLSVNVSWLKSRVTALRDLKKESIKRLHVELTSQQEANYALQAQIKGVIAERNSLKKEIGKKGELGALSDPNFPLENFSSLPNIL</sequence>